<name>A0A5W0QA25_SALDE</name>
<feature type="non-terminal residue" evidence="1">
    <location>
        <position position="78"/>
    </location>
</feature>
<dbReference type="AlphaFoldDB" id="A0A5W0QA25"/>
<proteinExistence type="predicted"/>
<reference evidence="1" key="1">
    <citation type="submission" date="2018-07" db="EMBL/GenBank/DDBJ databases">
        <authorList>
            <consortium name="GenomeTrakr network: Whole genome sequencing for foodborne pathogen traceback"/>
        </authorList>
    </citation>
    <scope>NUCLEOTIDE SEQUENCE</scope>
    <source>
        <strain evidence="1">NY-N20088</strain>
    </source>
</reference>
<gene>
    <name evidence="1" type="ORF">ASI53_24620</name>
</gene>
<organism evidence="1">
    <name type="scientific">Salmonella derby</name>
    <dbReference type="NCBI Taxonomy" id="28144"/>
    <lineage>
        <taxon>Bacteria</taxon>
        <taxon>Pseudomonadati</taxon>
        <taxon>Pseudomonadota</taxon>
        <taxon>Gammaproteobacteria</taxon>
        <taxon>Enterobacterales</taxon>
        <taxon>Enterobacteriaceae</taxon>
        <taxon>Salmonella</taxon>
    </lineage>
</organism>
<comment type="caution">
    <text evidence="1">The sequence shown here is derived from an EMBL/GenBank/DDBJ whole genome shotgun (WGS) entry which is preliminary data.</text>
</comment>
<dbReference type="EMBL" id="AAHGWC010000152">
    <property type="protein sequence ID" value="EBV9535053.1"/>
    <property type="molecule type" value="Genomic_DNA"/>
</dbReference>
<accession>A0A5W0QA25</accession>
<protein>
    <submittedName>
        <fullName evidence="1">Uncharacterized protein</fullName>
    </submittedName>
</protein>
<sequence>MSSYNIEVKVETDSEGSEISKTWNIFSLDGSLVKSGILSESEAKNWIKATEDKEFLFDVSKDIKADISHPKKINEALN</sequence>
<evidence type="ECO:0000313" key="1">
    <source>
        <dbReference type="EMBL" id="EBV9535053.1"/>
    </source>
</evidence>